<evidence type="ECO:0000313" key="15">
    <source>
        <dbReference type="EMBL" id="CAH1793096.1"/>
    </source>
</evidence>
<reference evidence="15" key="1">
    <citation type="submission" date="2022-03" db="EMBL/GenBank/DDBJ databases">
        <authorList>
            <person name="Martin C."/>
        </authorList>
    </citation>
    <scope>NUCLEOTIDE SEQUENCE</scope>
</reference>
<sequence length="1042" mass="116610">MIAQNIKLIPMTIHEIFRVINIVPNVPLLVWAFMLYPKALAVVNLRGAGASFPSEVYAAYMPIYKSTRSAFVTLNMTYDVVGSGNGQKRIKKTGHDSTLDVEYAGSDGLLGEDDYLSYPDLQMLPVLAGSVVLAYNLPGIDSLVLSREHVTGIYNGTYTMWNDGSIQSLNQEKALPSKSIIVIARADSSGTTEIFTQALSSFSPNWALNPGVFKQGIGDDDLPISWNNSVVKLYGHTNRGTSGLVLSFKYSVAYISLSDALTSNLQYARIKNKAGTIVSASTESIQNAMDAKVDEFDERLTTSLTDAGGLNSYPIAGYTYLIVFKTSLNCNSAVELVRYIRWIYTSKVASSEAEIRGMAVASENVDKLVTERVLKTMTCGLDARNVWDVVQDEIQNEELAMQTWRIPLFICVPIVVIVFGTLVIYIARQQYKLNQALWKEEWKISSSNLNILTPQSQNDNWGSRMSIIKSIAASIGSSVKRGWSNGSRSNCSRDMTIRFLLNSQKLARWNDKIVNLRPVRIQLQQLKNPSKKLLITFKHFVHHVNVVKFYGVSEVKDHMYFITEYCHKAQLRDVLQNEKYVLDNNFKFSMSADIAAGMAYLHGLDIIHHSLRSSCCYIDNRWNVKIGEWQYYKLSLSQNDPYAKALPEECDCIESSQESTKHVNETYARYLLWTAPEIVSSIEAASEVTYTKENDVYSYGILIQEIFTREDPYIEATEIRPASQVLHEIVHEGLRPKFTTDTSGGLISIMESCWTSNQAERPPFGKILKKITQVNPSKKSVIDCMMETLESYVADLESKVEERTEELAVAMSNVQTLLHKILPPSVATKLSKGEAVEPEYSDACTIFFSDIVGFTNLSSESKPLEIVTMLNQLYSTFDGIIDNYDVYKVETIGDAYVVISGLPNRNEERHVGEIATMALDFAVASADFVIPHFPDRALMLRIGIHSGPVVAGVVGQKMPRYCLFGDTVNTASRMESTSVPRKIQISESTNRLLHQLGGYITAKRGQIHIKGKGEMETFWLTGKLFYDKTVPPEFLREVSDAN</sequence>
<dbReference type="InterPro" id="IPR024370">
    <property type="entry name" value="PBP_domain"/>
</dbReference>
<evidence type="ECO:0000256" key="4">
    <source>
        <dbReference type="ARBA" id="ARBA00022729"/>
    </source>
</evidence>
<keyword evidence="7" id="KW-0342">GTP-binding</keyword>
<keyword evidence="3" id="KW-0812">Transmembrane</keyword>
<dbReference type="EMBL" id="CAIIXF020000008">
    <property type="protein sequence ID" value="CAH1793096.1"/>
    <property type="molecule type" value="Genomic_DNA"/>
</dbReference>
<evidence type="ECO:0000256" key="6">
    <source>
        <dbReference type="ARBA" id="ARBA00022989"/>
    </source>
</evidence>
<organism evidence="15 16">
    <name type="scientific">Owenia fusiformis</name>
    <name type="common">Polychaete worm</name>
    <dbReference type="NCBI Taxonomy" id="6347"/>
    <lineage>
        <taxon>Eukaryota</taxon>
        <taxon>Metazoa</taxon>
        <taxon>Spiralia</taxon>
        <taxon>Lophotrochozoa</taxon>
        <taxon>Annelida</taxon>
        <taxon>Polychaeta</taxon>
        <taxon>Sedentaria</taxon>
        <taxon>Canalipalpata</taxon>
        <taxon>Sabellida</taxon>
        <taxon>Oweniida</taxon>
        <taxon>Oweniidae</taxon>
        <taxon>Owenia</taxon>
    </lineage>
</organism>
<evidence type="ECO:0000256" key="5">
    <source>
        <dbReference type="ARBA" id="ARBA00022741"/>
    </source>
</evidence>
<dbReference type="OrthoDB" id="6226411at2759"/>
<dbReference type="GO" id="GO:0005525">
    <property type="term" value="F:GTP binding"/>
    <property type="evidence" value="ECO:0007669"/>
    <property type="project" value="UniProtKB-KW"/>
</dbReference>
<evidence type="ECO:0000256" key="14">
    <source>
        <dbReference type="RuleBase" id="RU003431"/>
    </source>
</evidence>
<dbReference type="Gene3D" id="3.30.70.1230">
    <property type="entry name" value="Nucleotide cyclase"/>
    <property type="match status" value="1"/>
</dbReference>
<gene>
    <name evidence="15" type="ORF">OFUS_LOCUS17992</name>
</gene>
<comment type="subcellular location">
    <subcellularLocation>
        <location evidence="1">Membrane</location>
        <topology evidence="1">Single-pass type I membrane protein</topology>
    </subcellularLocation>
</comment>
<dbReference type="GO" id="GO:0005886">
    <property type="term" value="C:plasma membrane"/>
    <property type="evidence" value="ECO:0007669"/>
    <property type="project" value="TreeGrafter"/>
</dbReference>
<keyword evidence="10" id="KW-0325">Glycoprotein</keyword>
<dbReference type="CDD" id="cd13565">
    <property type="entry name" value="PBP2_PstS"/>
    <property type="match status" value="1"/>
</dbReference>
<dbReference type="InterPro" id="IPR001054">
    <property type="entry name" value="A/G_cyclase"/>
</dbReference>
<evidence type="ECO:0000256" key="2">
    <source>
        <dbReference type="ARBA" id="ARBA00012202"/>
    </source>
</evidence>
<dbReference type="PROSITE" id="PS50011">
    <property type="entry name" value="PROTEIN_KINASE_DOM"/>
    <property type="match status" value="1"/>
</dbReference>
<keyword evidence="8" id="KW-0472">Membrane</keyword>
<dbReference type="InterPro" id="IPR011009">
    <property type="entry name" value="Kinase-like_dom_sf"/>
</dbReference>
<comment type="similarity">
    <text evidence="13">Belongs to the adenylyl cyclase class-4/guanylyl cyclase family.</text>
</comment>
<dbReference type="InterPro" id="IPR018297">
    <property type="entry name" value="A/G_cyclase_CS"/>
</dbReference>
<dbReference type="EC" id="4.6.1.2" evidence="2 14"/>
<dbReference type="SMART" id="SM00044">
    <property type="entry name" value="CYCc"/>
    <property type="match status" value="1"/>
</dbReference>
<keyword evidence="16" id="KW-1185">Reference proteome</keyword>
<dbReference type="Gene3D" id="1.10.510.10">
    <property type="entry name" value="Transferase(Phosphotransferase) domain 1"/>
    <property type="match status" value="1"/>
</dbReference>
<evidence type="ECO:0000256" key="1">
    <source>
        <dbReference type="ARBA" id="ARBA00004479"/>
    </source>
</evidence>
<evidence type="ECO:0000256" key="8">
    <source>
        <dbReference type="ARBA" id="ARBA00023136"/>
    </source>
</evidence>
<evidence type="ECO:0000256" key="11">
    <source>
        <dbReference type="ARBA" id="ARBA00023239"/>
    </source>
</evidence>
<dbReference type="Proteomes" id="UP000749559">
    <property type="component" value="Unassembled WGS sequence"/>
</dbReference>
<dbReference type="GO" id="GO:0035556">
    <property type="term" value="P:intracellular signal transduction"/>
    <property type="evidence" value="ECO:0007669"/>
    <property type="project" value="InterPro"/>
</dbReference>
<dbReference type="GO" id="GO:0004383">
    <property type="term" value="F:guanylate cyclase activity"/>
    <property type="evidence" value="ECO:0007669"/>
    <property type="project" value="UniProtKB-EC"/>
</dbReference>
<dbReference type="SUPFAM" id="SSF53850">
    <property type="entry name" value="Periplasmic binding protein-like II"/>
    <property type="match status" value="1"/>
</dbReference>
<comment type="catalytic activity">
    <reaction evidence="14">
        <text>GTP = 3',5'-cyclic GMP + diphosphate</text>
        <dbReference type="Rhea" id="RHEA:13665"/>
        <dbReference type="ChEBI" id="CHEBI:33019"/>
        <dbReference type="ChEBI" id="CHEBI:37565"/>
        <dbReference type="ChEBI" id="CHEBI:57746"/>
        <dbReference type="EC" id="4.6.1.2"/>
    </reaction>
</comment>
<keyword evidence="11 13" id="KW-0456">Lyase</keyword>
<keyword evidence="9" id="KW-0675">Receptor</keyword>
<dbReference type="AlphaFoldDB" id="A0A8J1UIS0"/>
<proteinExistence type="inferred from homology"/>
<evidence type="ECO:0000313" key="16">
    <source>
        <dbReference type="Proteomes" id="UP000749559"/>
    </source>
</evidence>
<dbReference type="GO" id="GO:0001653">
    <property type="term" value="F:peptide receptor activity"/>
    <property type="evidence" value="ECO:0007669"/>
    <property type="project" value="TreeGrafter"/>
</dbReference>
<name>A0A8J1UIS0_OWEFU</name>
<dbReference type="Gene3D" id="6.10.250.780">
    <property type="match status" value="1"/>
</dbReference>
<dbReference type="GO" id="GO:0004016">
    <property type="term" value="F:adenylate cyclase activity"/>
    <property type="evidence" value="ECO:0007669"/>
    <property type="project" value="TreeGrafter"/>
</dbReference>
<keyword evidence="5" id="KW-0547">Nucleotide-binding</keyword>
<protein>
    <recommendedName>
        <fullName evidence="2 14">Guanylate cyclase</fullName>
        <ecNumber evidence="2 14">4.6.1.2</ecNumber>
    </recommendedName>
</protein>
<keyword evidence="12 14" id="KW-0141">cGMP biosynthesis</keyword>
<dbReference type="InterPro" id="IPR029787">
    <property type="entry name" value="Nucleotide_cyclase"/>
</dbReference>
<dbReference type="InterPro" id="IPR001245">
    <property type="entry name" value="Ser-Thr/Tyr_kinase_cat_dom"/>
</dbReference>
<evidence type="ECO:0000256" key="13">
    <source>
        <dbReference type="RuleBase" id="RU000405"/>
    </source>
</evidence>
<dbReference type="GO" id="GO:0007168">
    <property type="term" value="P:receptor guanylyl cyclase signaling pathway"/>
    <property type="evidence" value="ECO:0007669"/>
    <property type="project" value="TreeGrafter"/>
</dbReference>
<dbReference type="PROSITE" id="PS00452">
    <property type="entry name" value="GUANYLATE_CYCLASE_1"/>
    <property type="match status" value="1"/>
</dbReference>
<evidence type="ECO:0000256" key="3">
    <source>
        <dbReference type="ARBA" id="ARBA00022692"/>
    </source>
</evidence>
<evidence type="ECO:0000256" key="7">
    <source>
        <dbReference type="ARBA" id="ARBA00023134"/>
    </source>
</evidence>
<dbReference type="SUPFAM" id="SSF56112">
    <property type="entry name" value="Protein kinase-like (PK-like)"/>
    <property type="match status" value="1"/>
</dbReference>
<dbReference type="Gene3D" id="3.40.190.10">
    <property type="entry name" value="Periplasmic binding protein-like II"/>
    <property type="match status" value="2"/>
</dbReference>
<dbReference type="FunFam" id="3.30.70.1230:FF:000004">
    <property type="entry name" value="Guanylate cyclase"/>
    <property type="match status" value="1"/>
</dbReference>
<keyword evidence="4" id="KW-0732">Signal</keyword>
<dbReference type="SUPFAM" id="SSF55073">
    <property type="entry name" value="Nucleotide cyclase"/>
    <property type="match status" value="1"/>
</dbReference>
<accession>A0A8J1UIS0</accession>
<evidence type="ECO:0000256" key="9">
    <source>
        <dbReference type="ARBA" id="ARBA00023170"/>
    </source>
</evidence>
<dbReference type="Pfam" id="PF07714">
    <property type="entry name" value="PK_Tyr_Ser-Thr"/>
    <property type="match status" value="1"/>
</dbReference>
<dbReference type="PANTHER" id="PTHR11920:SF501">
    <property type="entry name" value="GUANYLATE CYCLASE 32E"/>
    <property type="match status" value="1"/>
</dbReference>
<evidence type="ECO:0000256" key="10">
    <source>
        <dbReference type="ARBA" id="ARBA00023180"/>
    </source>
</evidence>
<dbReference type="InterPro" id="IPR000719">
    <property type="entry name" value="Prot_kinase_dom"/>
</dbReference>
<dbReference type="GO" id="GO:0004672">
    <property type="term" value="F:protein kinase activity"/>
    <property type="evidence" value="ECO:0007669"/>
    <property type="project" value="InterPro"/>
</dbReference>
<dbReference type="Pfam" id="PF00211">
    <property type="entry name" value="Guanylate_cyc"/>
    <property type="match status" value="1"/>
</dbReference>
<evidence type="ECO:0000256" key="12">
    <source>
        <dbReference type="ARBA" id="ARBA00023293"/>
    </source>
</evidence>
<dbReference type="Pfam" id="PF12849">
    <property type="entry name" value="PBP_like_2"/>
    <property type="match status" value="1"/>
</dbReference>
<comment type="caution">
    <text evidence="15">The sequence shown here is derived from an EMBL/GenBank/DDBJ whole genome shotgun (WGS) entry which is preliminary data.</text>
</comment>
<dbReference type="PANTHER" id="PTHR11920">
    <property type="entry name" value="GUANYLYL CYCLASE"/>
    <property type="match status" value="1"/>
</dbReference>
<dbReference type="CDD" id="cd07302">
    <property type="entry name" value="CHD"/>
    <property type="match status" value="1"/>
</dbReference>
<dbReference type="InterPro" id="IPR050401">
    <property type="entry name" value="Cyclic_nucleotide_synthase"/>
</dbReference>
<dbReference type="PROSITE" id="PS50125">
    <property type="entry name" value="GUANYLATE_CYCLASE_2"/>
    <property type="match status" value="1"/>
</dbReference>
<keyword evidence="6" id="KW-1133">Transmembrane helix</keyword>
<dbReference type="GO" id="GO:0005524">
    <property type="term" value="F:ATP binding"/>
    <property type="evidence" value="ECO:0007669"/>
    <property type="project" value="InterPro"/>
</dbReference>